<proteinExistence type="predicted"/>
<organism evidence="1 2">
    <name type="scientific">Monosporascus cannonballus</name>
    <dbReference type="NCBI Taxonomy" id="155416"/>
    <lineage>
        <taxon>Eukaryota</taxon>
        <taxon>Fungi</taxon>
        <taxon>Dikarya</taxon>
        <taxon>Ascomycota</taxon>
        <taxon>Pezizomycotina</taxon>
        <taxon>Sordariomycetes</taxon>
        <taxon>Xylariomycetidae</taxon>
        <taxon>Xylariales</taxon>
        <taxon>Xylariales incertae sedis</taxon>
        <taxon>Monosporascus</taxon>
    </lineage>
</organism>
<comment type="caution">
    <text evidence="1">The sequence shown here is derived from an EMBL/GenBank/DDBJ whole genome shotgun (WGS) entry which is preliminary data.</text>
</comment>
<dbReference type="Proteomes" id="UP000294003">
    <property type="component" value="Unassembled WGS sequence"/>
</dbReference>
<dbReference type="EMBL" id="QJNS01000203">
    <property type="protein sequence ID" value="RYO82847.1"/>
    <property type="molecule type" value="Genomic_DNA"/>
</dbReference>
<accession>A0ABY0H6G3</accession>
<sequence>MTRRFQISRKIPLFHDIDLATIRGRPSAQHAIQLACHQLAQAPPINLDSYRKDAWHVLNSSDYTELSDSKQYDAARDACPLKTKQNALETIRKILKMMLLTCDTLGREVRKDLQWDADIPNVMIRILESMYAEDRIRVGSAADAKGSLAEKIQWILDEAVTYGLKELDSLDRVFELMGEDVHETGEGE</sequence>
<evidence type="ECO:0000313" key="2">
    <source>
        <dbReference type="Proteomes" id="UP000294003"/>
    </source>
</evidence>
<evidence type="ECO:0000313" key="1">
    <source>
        <dbReference type="EMBL" id="RYO82847.1"/>
    </source>
</evidence>
<name>A0ABY0H6G3_9PEZI</name>
<protein>
    <recommendedName>
        <fullName evidence="3">Prion-inhibition and propagation HeLo domain-containing protein</fullName>
    </recommendedName>
</protein>
<gene>
    <name evidence="1" type="ORF">DL762_006414</name>
</gene>
<evidence type="ECO:0008006" key="3">
    <source>
        <dbReference type="Google" id="ProtNLM"/>
    </source>
</evidence>
<reference evidence="1 2" key="1">
    <citation type="submission" date="2018-06" db="EMBL/GenBank/DDBJ databases">
        <title>Complete Genomes of Monosporascus.</title>
        <authorList>
            <person name="Robinson A.J."/>
            <person name="Natvig D.O."/>
        </authorList>
    </citation>
    <scope>NUCLEOTIDE SEQUENCE [LARGE SCALE GENOMIC DNA]</scope>
    <source>
        <strain evidence="1 2">CBS 609.92</strain>
    </source>
</reference>
<keyword evidence="2" id="KW-1185">Reference proteome</keyword>